<dbReference type="GO" id="GO:0003824">
    <property type="term" value="F:catalytic activity"/>
    <property type="evidence" value="ECO:0007669"/>
    <property type="project" value="InterPro"/>
</dbReference>
<dbReference type="OrthoDB" id="9793162at2"/>
<evidence type="ECO:0000256" key="1">
    <source>
        <dbReference type="SAM" id="MobiDB-lite"/>
    </source>
</evidence>
<dbReference type="Pfam" id="PF03372">
    <property type="entry name" value="Exo_endo_phos"/>
    <property type="match status" value="1"/>
</dbReference>
<sequence>MSHPVTFTAMTYNLWGGWRFDERRDPLTELLTRRSPDLLATQELHPDSRAAVDAALADHDRVRDGFEGWATRSNLWWRRGLFDEIEHGAADVGIWSEHARLFWVRLACPAAGTELVFATAHLTWPGHPREIADDRSPRVEQSRAIVAELARLAGQGGSATGDAGPGRRLAGQGGSATGDAGPGRTAVLFTADTNDYARPLWTFYDGDYREPFGQLGMVAPATHPVYPLPLDKPRDWPDTYAAAKTIDWQFFRGPLRAAGAEVVEYFSGGVAPSDHKPVQCTYRFTS</sequence>
<protein>
    <recommendedName>
        <fullName evidence="2">Endonuclease/exonuclease/phosphatase domain-containing protein</fullName>
    </recommendedName>
</protein>
<feature type="domain" description="Endonuclease/exonuclease/phosphatase" evidence="2">
    <location>
        <begin position="10"/>
        <end position="275"/>
    </location>
</feature>
<dbReference type="KEGG" id="aser:Asera_15420"/>
<evidence type="ECO:0000259" key="2">
    <source>
        <dbReference type="Pfam" id="PF03372"/>
    </source>
</evidence>
<evidence type="ECO:0000313" key="3">
    <source>
        <dbReference type="EMBL" id="BCJ27434.1"/>
    </source>
</evidence>
<dbReference type="InterPro" id="IPR005135">
    <property type="entry name" value="Endo/exonuclease/phosphatase"/>
</dbReference>
<dbReference type="RefSeq" id="WP_030447717.1">
    <property type="nucleotide sequence ID" value="NZ_AP023354.1"/>
</dbReference>
<dbReference type="AlphaFoldDB" id="A0A810KWI9"/>
<reference evidence="3" key="1">
    <citation type="submission" date="2020-08" db="EMBL/GenBank/DDBJ databases">
        <title>Whole genome shotgun sequence of Actinocatenispora sera NBRC 101916.</title>
        <authorList>
            <person name="Komaki H."/>
            <person name="Tamura T."/>
        </authorList>
    </citation>
    <scope>NUCLEOTIDE SEQUENCE</scope>
    <source>
        <strain evidence="3">NBRC 101916</strain>
    </source>
</reference>
<dbReference type="Gene3D" id="3.60.10.10">
    <property type="entry name" value="Endonuclease/exonuclease/phosphatase"/>
    <property type="match status" value="1"/>
</dbReference>
<proteinExistence type="predicted"/>
<dbReference type="SUPFAM" id="SSF56219">
    <property type="entry name" value="DNase I-like"/>
    <property type="match status" value="1"/>
</dbReference>
<dbReference type="InterPro" id="IPR036691">
    <property type="entry name" value="Endo/exonu/phosph_ase_sf"/>
</dbReference>
<evidence type="ECO:0000313" key="4">
    <source>
        <dbReference type="Proteomes" id="UP000680750"/>
    </source>
</evidence>
<organism evidence="3 4">
    <name type="scientific">Actinocatenispora sera</name>
    <dbReference type="NCBI Taxonomy" id="390989"/>
    <lineage>
        <taxon>Bacteria</taxon>
        <taxon>Bacillati</taxon>
        <taxon>Actinomycetota</taxon>
        <taxon>Actinomycetes</taxon>
        <taxon>Micromonosporales</taxon>
        <taxon>Micromonosporaceae</taxon>
        <taxon>Actinocatenispora</taxon>
    </lineage>
</organism>
<dbReference type="EMBL" id="AP023354">
    <property type="protein sequence ID" value="BCJ27434.1"/>
    <property type="molecule type" value="Genomic_DNA"/>
</dbReference>
<keyword evidence="4" id="KW-1185">Reference proteome</keyword>
<accession>A0A810KWI9</accession>
<dbReference type="Proteomes" id="UP000680750">
    <property type="component" value="Chromosome"/>
</dbReference>
<feature type="region of interest" description="Disordered" evidence="1">
    <location>
        <begin position="156"/>
        <end position="182"/>
    </location>
</feature>
<gene>
    <name evidence="3" type="ORF">Asera_15420</name>
</gene>
<name>A0A810KWI9_9ACTN</name>